<protein>
    <recommendedName>
        <fullName evidence="4">Lysine-specific metallo-endopeptidase domain-containing protein</fullName>
    </recommendedName>
</protein>
<dbReference type="GO" id="GO:0008237">
    <property type="term" value="F:metallopeptidase activity"/>
    <property type="evidence" value="ECO:0007669"/>
    <property type="project" value="InterPro"/>
</dbReference>
<comment type="caution">
    <text evidence="2">The sequence shown here is derived from an EMBL/GenBank/DDBJ whole genome shotgun (WGS) entry which is preliminary data.</text>
</comment>
<dbReference type="Proteomes" id="UP000724874">
    <property type="component" value="Unassembled WGS sequence"/>
</dbReference>
<name>A0A9P5TPW4_GYMJU</name>
<feature type="compositionally biased region" description="Basic residues" evidence="1">
    <location>
        <begin position="253"/>
        <end position="268"/>
    </location>
</feature>
<feature type="region of interest" description="Disordered" evidence="1">
    <location>
        <begin position="232"/>
        <end position="268"/>
    </location>
</feature>
<accession>A0A9P5TPW4</accession>
<evidence type="ECO:0000313" key="3">
    <source>
        <dbReference type="Proteomes" id="UP000724874"/>
    </source>
</evidence>
<dbReference type="OrthoDB" id="3067737at2759"/>
<dbReference type="EMBL" id="JADNYJ010000019">
    <property type="protein sequence ID" value="KAF8906196.1"/>
    <property type="molecule type" value="Genomic_DNA"/>
</dbReference>
<dbReference type="AlphaFoldDB" id="A0A9P5TPW4"/>
<dbReference type="Gene3D" id="3.40.390.10">
    <property type="entry name" value="Collagenase (Catalytic Domain)"/>
    <property type="match status" value="1"/>
</dbReference>
<evidence type="ECO:0008006" key="4">
    <source>
        <dbReference type="Google" id="ProtNLM"/>
    </source>
</evidence>
<gene>
    <name evidence="2" type="ORF">CPB84DRAFT_1745063</name>
</gene>
<proteinExistence type="predicted"/>
<organism evidence="2 3">
    <name type="scientific">Gymnopilus junonius</name>
    <name type="common">Spectacular rustgill mushroom</name>
    <name type="synonym">Gymnopilus spectabilis subsp. junonius</name>
    <dbReference type="NCBI Taxonomy" id="109634"/>
    <lineage>
        <taxon>Eukaryota</taxon>
        <taxon>Fungi</taxon>
        <taxon>Dikarya</taxon>
        <taxon>Basidiomycota</taxon>
        <taxon>Agaricomycotina</taxon>
        <taxon>Agaricomycetes</taxon>
        <taxon>Agaricomycetidae</taxon>
        <taxon>Agaricales</taxon>
        <taxon>Agaricineae</taxon>
        <taxon>Hymenogastraceae</taxon>
        <taxon>Gymnopilus</taxon>
    </lineage>
</organism>
<evidence type="ECO:0000313" key="2">
    <source>
        <dbReference type="EMBL" id="KAF8906196.1"/>
    </source>
</evidence>
<keyword evidence="3" id="KW-1185">Reference proteome</keyword>
<sequence>MRLQGLIYFSSGIAAISLKFRLGDGGSDANKQKVKGAALKTANRQIGKMETVLNRPNPQSEPAVVAAFGENANIDEIKKHVQTLKTGKILVLNAEPANGVTQGATATGNKHVTFGNVFYGSTDKERAGTLIHEASHALNSAVDHFKKDGTPYAFGGSVDKSNALVGYKDSHMGDLHGMISKGPPTTCTTTLTLTVCSERSAISSSRGHLRKISTSDHISSAALVLQARFNRKQAKKTAKAAKAARVQSTSHKASSKKANPKHHKGKKN</sequence>
<dbReference type="InterPro" id="IPR024079">
    <property type="entry name" value="MetalloPept_cat_dom_sf"/>
</dbReference>
<reference evidence="2" key="1">
    <citation type="submission" date="2020-11" db="EMBL/GenBank/DDBJ databases">
        <authorList>
            <consortium name="DOE Joint Genome Institute"/>
            <person name="Ahrendt S."/>
            <person name="Riley R."/>
            <person name="Andreopoulos W."/>
            <person name="LaButti K."/>
            <person name="Pangilinan J."/>
            <person name="Ruiz-duenas F.J."/>
            <person name="Barrasa J.M."/>
            <person name="Sanchez-Garcia M."/>
            <person name="Camarero S."/>
            <person name="Miyauchi S."/>
            <person name="Serrano A."/>
            <person name="Linde D."/>
            <person name="Babiker R."/>
            <person name="Drula E."/>
            <person name="Ayuso-Fernandez I."/>
            <person name="Pacheco R."/>
            <person name="Padilla G."/>
            <person name="Ferreira P."/>
            <person name="Barriuso J."/>
            <person name="Kellner H."/>
            <person name="Castanera R."/>
            <person name="Alfaro M."/>
            <person name="Ramirez L."/>
            <person name="Pisabarro A.G."/>
            <person name="Kuo A."/>
            <person name="Tritt A."/>
            <person name="Lipzen A."/>
            <person name="He G."/>
            <person name="Yan M."/>
            <person name="Ng V."/>
            <person name="Cullen D."/>
            <person name="Martin F."/>
            <person name="Rosso M.-N."/>
            <person name="Henrissat B."/>
            <person name="Hibbett D."/>
            <person name="Martinez A.T."/>
            <person name="Grigoriev I.V."/>
        </authorList>
    </citation>
    <scope>NUCLEOTIDE SEQUENCE</scope>
    <source>
        <strain evidence="2">AH 44721</strain>
    </source>
</reference>
<evidence type="ECO:0000256" key="1">
    <source>
        <dbReference type="SAM" id="MobiDB-lite"/>
    </source>
</evidence>